<comment type="cofactor">
    <cofactor evidence="1">
        <name>pyridoxal 5'-phosphate</name>
        <dbReference type="ChEBI" id="CHEBI:597326"/>
    </cofactor>
</comment>
<organism evidence="4 5">
    <name type="scientific">Bacteriovorax antarcticus</name>
    <dbReference type="NCBI Taxonomy" id="3088717"/>
    <lineage>
        <taxon>Bacteria</taxon>
        <taxon>Pseudomonadati</taxon>
        <taxon>Bdellovibrionota</taxon>
        <taxon>Bacteriovoracia</taxon>
        <taxon>Bacteriovoracales</taxon>
        <taxon>Bacteriovoracaceae</taxon>
        <taxon>Bacteriovorax</taxon>
    </lineage>
</organism>
<reference evidence="4 5" key="1">
    <citation type="submission" date="2023-11" db="EMBL/GenBank/DDBJ databases">
        <title>A Novel Polar Bacteriovorax (B. antarcticus) Isolated from the Biocrust in Antarctica.</title>
        <authorList>
            <person name="Mun W."/>
            <person name="Choi S.Y."/>
            <person name="Mitchell R.J."/>
        </authorList>
    </citation>
    <scope>NUCLEOTIDE SEQUENCE [LARGE SCALE GENOMIC DNA]</scope>
    <source>
        <strain evidence="4 5">PP10</strain>
    </source>
</reference>
<dbReference type="InterPro" id="IPR015421">
    <property type="entry name" value="PyrdxlP-dep_Trfase_major"/>
</dbReference>
<gene>
    <name evidence="4" type="ORF">SHI21_10405</name>
</gene>
<dbReference type="NCBIfam" id="NF004856">
    <property type="entry name" value="PRK06209.1"/>
    <property type="match status" value="1"/>
</dbReference>
<dbReference type="RefSeq" id="WP_323576427.1">
    <property type="nucleotide sequence ID" value="NZ_JAYGJQ010000002.1"/>
</dbReference>
<proteinExistence type="inferred from homology"/>
<dbReference type="InterPro" id="IPR015422">
    <property type="entry name" value="PyrdxlP-dep_Trfase_small"/>
</dbReference>
<sequence>MTSYSERLNKVIPGGAHTYSRGDDQFPSNAPQILSKGKGAYVWDEKGNKFLDYGMALRAITLGYSNEEVNRAAIEQIELGNNLTRASLIELEAAEALVNLIPCAEMVKFAKNGSSVTSAAVKLARAYTGKKMIARCLQQPFFSYDDWFIGDTIIKRGIPSEISETTVNFNFNDIKSLENLFEKYPNQIAAIILEPAATEEPKNNFLQNVKSVCEKNGAVFILDEMISGFRWHLQGAHTYYNVQPDLVTFGKAMANGFSVAALAGKKEIMNLGGIKEMGQERVFLMSSTHGAEMSSLGAFVAALNIYQREPVIANLWSYGSKLKSGMNAIANEIGILDYIGFDGVDCSPGYYTRNKDGQVSLELRTLFSQEMIKNNVLMPWVSICTAHTDTELNITLEAAQKAMKVYAMALEEGASKYLVGPAIKPVFRKVN</sequence>
<comment type="similarity">
    <text evidence="3">Belongs to the class-III pyridoxal-phosphate-dependent aminotransferase family.</text>
</comment>
<protein>
    <submittedName>
        <fullName evidence="4">Glutamate-1-semialdehyde 2,1-aminomutase</fullName>
        <ecNumber evidence="4">5.4.3.8</ecNumber>
    </submittedName>
</protein>
<keyword evidence="4" id="KW-0413">Isomerase</keyword>
<dbReference type="GO" id="GO:0042286">
    <property type="term" value="F:glutamate-1-semialdehyde 2,1-aminomutase activity"/>
    <property type="evidence" value="ECO:0007669"/>
    <property type="project" value="UniProtKB-EC"/>
</dbReference>
<dbReference type="SUPFAM" id="SSF53383">
    <property type="entry name" value="PLP-dependent transferases"/>
    <property type="match status" value="1"/>
</dbReference>
<dbReference type="Gene3D" id="3.40.640.10">
    <property type="entry name" value="Type I PLP-dependent aspartate aminotransferase-like (Major domain)"/>
    <property type="match status" value="1"/>
</dbReference>
<dbReference type="PANTHER" id="PTHR43713">
    <property type="entry name" value="GLUTAMATE-1-SEMIALDEHYDE 2,1-AMINOMUTASE"/>
    <property type="match status" value="1"/>
</dbReference>
<evidence type="ECO:0000256" key="1">
    <source>
        <dbReference type="ARBA" id="ARBA00001933"/>
    </source>
</evidence>
<dbReference type="Gene3D" id="3.90.1150.10">
    <property type="entry name" value="Aspartate Aminotransferase, domain 1"/>
    <property type="match status" value="1"/>
</dbReference>
<evidence type="ECO:0000256" key="3">
    <source>
        <dbReference type="RuleBase" id="RU003560"/>
    </source>
</evidence>
<evidence type="ECO:0000256" key="2">
    <source>
        <dbReference type="ARBA" id="ARBA00022898"/>
    </source>
</evidence>
<dbReference type="EMBL" id="JAYGJQ010000002">
    <property type="protein sequence ID" value="MEA9356619.1"/>
    <property type="molecule type" value="Genomic_DNA"/>
</dbReference>
<accession>A0ABU5VU90</accession>
<evidence type="ECO:0000313" key="4">
    <source>
        <dbReference type="EMBL" id="MEA9356619.1"/>
    </source>
</evidence>
<dbReference type="Proteomes" id="UP001302274">
    <property type="component" value="Unassembled WGS sequence"/>
</dbReference>
<comment type="caution">
    <text evidence="4">The sequence shown here is derived from an EMBL/GenBank/DDBJ whole genome shotgun (WGS) entry which is preliminary data.</text>
</comment>
<dbReference type="Pfam" id="PF00202">
    <property type="entry name" value="Aminotran_3"/>
    <property type="match status" value="1"/>
</dbReference>
<dbReference type="InterPro" id="IPR015424">
    <property type="entry name" value="PyrdxlP-dep_Trfase"/>
</dbReference>
<dbReference type="EC" id="5.4.3.8" evidence="4"/>
<evidence type="ECO:0000313" key="5">
    <source>
        <dbReference type="Proteomes" id="UP001302274"/>
    </source>
</evidence>
<keyword evidence="2 3" id="KW-0663">Pyridoxal phosphate</keyword>
<keyword evidence="5" id="KW-1185">Reference proteome</keyword>
<dbReference type="InterPro" id="IPR005814">
    <property type="entry name" value="Aminotrans_3"/>
</dbReference>
<dbReference type="PANTHER" id="PTHR43713:SF3">
    <property type="entry name" value="GLUTAMATE-1-SEMIALDEHYDE 2,1-AMINOMUTASE 1, CHLOROPLASTIC-RELATED"/>
    <property type="match status" value="1"/>
</dbReference>
<name>A0ABU5VU90_9BACT</name>